<dbReference type="Gene3D" id="1.10.10.2520">
    <property type="entry name" value="Cell wall hydrolase SleB, domain 1"/>
    <property type="match status" value="1"/>
</dbReference>
<dbReference type="RefSeq" id="WP_197662040.1">
    <property type="nucleotide sequence ID" value="NZ_JAEAGR010000014.1"/>
</dbReference>
<dbReference type="Pfam" id="PF01476">
    <property type="entry name" value="LysM"/>
    <property type="match status" value="2"/>
</dbReference>
<dbReference type="PANTHER" id="PTHR33734">
    <property type="entry name" value="LYSM DOMAIN-CONTAINING GPI-ANCHORED PROTEIN 2"/>
    <property type="match status" value="1"/>
</dbReference>
<dbReference type="PROSITE" id="PS51782">
    <property type="entry name" value="LYSM"/>
    <property type="match status" value="2"/>
</dbReference>
<feature type="domain" description="LysM" evidence="2">
    <location>
        <begin position="28"/>
        <end position="71"/>
    </location>
</feature>
<feature type="signal peptide" evidence="1">
    <location>
        <begin position="1"/>
        <end position="27"/>
    </location>
</feature>
<dbReference type="Gene3D" id="6.20.240.60">
    <property type="match status" value="1"/>
</dbReference>
<feature type="domain" description="LysM" evidence="2">
    <location>
        <begin position="74"/>
        <end position="117"/>
    </location>
</feature>
<dbReference type="InterPro" id="IPR018392">
    <property type="entry name" value="LysM"/>
</dbReference>
<dbReference type="CDD" id="cd00118">
    <property type="entry name" value="LysM"/>
    <property type="match status" value="2"/>
</dbReference>
<dbReference type="Gene3D" id="3.10.350.10">
    <property type="entry name" value="LysM domain"/>
    <property type="match status" value="2"/>
</dbReference>
<keyword evidence="4" id="KW-1185">Reference proteome</keyword>
<dbReference type="GO" id="GO:0016787">
    <property type="term" value="F:hydrolase activity"/>
    <property type="evidence" value="ECO:0007669"/>
    <property type="project" value="InterPro"/>
</dbReference>
<organism evidence="3 4">
    <name type="scientific">Mobilitalea sibirica</name>
    <dbReference type="NCBI Taxonomy" id="1462919"/>
    <lineage>
        <taxon>Bacteria</taxon>
        <taxon>Bacillati</taxon>
        <taxon>Bacillota</taxon>
        <taxon>Clostridia</taxon>
        <taxon>Lachnospirales</taxon>
        <taxon>Lachnospiraceae</taxon>
        <taxon>Mobilitalea</taxon>
    </lineage>
</organism>
<dbReference type="InterPro" id="IPR042047">
    <property type="entry name" value="SleB_dom1"/>
</dbReference>
<sequence>MNIIKKSLSVAASVLLSITIFSSTAHAAVYTIVPNDSLYKIGQLFNTSISTLKTDNNLSSDWIFPGQTLNVRAESYTVQNGDSIYLIAKKFGVPVTSLRQANNKWDNLIYPGQQITIPTVKPVGGTVIPYTNAEVDLLARLIMAEAGGEEYAAMVAVGGVVVNRVQSPDWPSTITSVIYHVSGGYHQFTPVKNGFIEKPASDASIRAAWAALYGSDPSKNAMFYFDDSSTNQWLWSKTITARIDNMVFVK</sequence>
<dbReference type="InterPro" id="IPR036779">
    <property type="entry name" value="LysM_dom_sf"/>
</dbReference>
<dbReference type="AlphaFoldDB" id="A0A8J7HEA3"/>
<dbReference type="SUPFAM" id="SSF54106">
    <property type="entry name" value="LysM domain"/>
    <property type="match status" value="2"/>
</dbReference>
<proteinExistence type="predicted"/>
<dbReference type="Proteomes" id="UP000623269">
    <property type="component" value="Unassembled WGS sequence"/>
</dbReference>
<protein>
    <submittedName>
        <fullName evidence="3">LysM peptidoglycan-binding domain-containing protein</fullName>
    </submittedName>
</protein>
<comment type="caution">
    <text evidence="3">The sequence shown here is derived from an EMBL/GenBank/DDBJ whole genome shotgun (WGS) entry which is preliminary data.</text>
</comment>
<reference evidence="3" key="1">
    <citation type="submission" date="2020-12" db="EMBL/GenBank/DDBJ databases">
        <title>M. sibirica DSM 26468T genome.</title>
        <authorList>
            <person name="Thieme N."/>
            <person name="Rettenmaier R."/>
            <person name="Zverlov V."/>
            <person name="Liebl W."/>
        </authorList>
    </citation>
    <scope>NUCLEOTIDE SEQUENCE</scope>
    <source>
        <strain evidence="3">DSM 26468</strain>
    </source>
</reference>
<gene>
    <name evidence="3" type="ORF">I5677_12900</name>
</gene>
<evidence type="ECO:0000259" key="2">
    <source>
        <dbReference type="PROSITE" id="PS51782"/>
    </source>
</evidence>
<feature type="chain" id="PRO_5035296819" evidence="1">
    <location>
        <begin position="28"/>
        <end position="250"/>
    </location>
</feature>
<dbReference type="Pfam" id="PF07486">
    <property type="entry name" value="Hydrolase_2"/>
    <property type="match status" value="1"/>
</dbReference>
<dbReference type="InterPro" id="IPR011105">
    <property type="entry name" value="Cell_wall_hydrolase_SleB"/>
</dbReference>
<dbReference type="SMART" id="SM00257">
    <property type="entry name" value="LysM"/>
    <property type="match status" value="2"/>
</dbReference>
<evidence type="ECO:0000313" key="3">
    <source>
        <dbReference type="EMBL" id="MBH1941794.1"/>
    </source>
</evidence>
<keyword evidence="1" id="KW-0732">Signal</keyword>
<dbReference type="EMBL" id="JAEAGR010000014">
    <property type="protein sequence ID" value="MBH1941794.1"/>
    <property type="molecule type" value="Genomic_DNA"/>
</dbReference>
<evidence type="ECO:0000313" key="4">
    <source>
        <dbReference type="Proteomes" id="UP000623269"/>
    </source>
</evidence>
<accession>A0A8J7HEA3</accession>
<dbReference type="PANTHER" id="PTHR33734:SF22">
    <property type="entry name" value="MEMBRANE-BOUND LYTIC MUREIN TRANSGLYCOSYLASE D"/>
    <property type="match status" value="1"/>
</dbReference>
<evidence type="ECO:0000256" key="1">
    <source>
        <dbReference type="SAM" id="SignalP"/>
    </source>
</evidence>
<dbReference type="GO" id="GO:0008932">
    <property type="term" value="F:lytic endotransglycosylase activity"/>
    <property type="evidence" value="ECO:0007669"/>
    <property type="project" value="TreeGrafter"/>
</dbReference>
<name>A0A8J7HEA3_9FIRM</name>